<feature type="signal peptide" evidence="3">
    <location>
        <begin position="1"/>
        <end position="29"/>
    </location>
</feature>
<reference evidence="5" key="3">
    <citation type="submission" date="2020-12" db="UniProtKB">
        <authorList>
            <consortium name="EnsemblPlants"/>
        </authorList>
    </citation>
    <scope>IDENTIFICATION</scope>
</reference>
<dbReference type="Proteomes" id="UP000006727">
    <property type="component" value="Chromosome 1"/>
</dbReference>
<dbReference type="PANTHER" id="PTHR34291">
    <property type="entry name" value="HYDROXYPROLINE-RICH GLYCOPROTEIN FAMILY PROTEIN"/>
    <property type="match status" value="1"/>
</dbReference>
<dbReference type="GeneID" id="112282067"/>
<dbReference type="Gramene" id="Pp3c1_33730V3.1">
    <property type="protein sequence ID" value="Pp3c1_33730V3.1"/>
    <property type="gene ID" value="Pp3c1_33730"/>
</dbReference>
<evidence type="ECO:0000313" key="5">
    <source>
        <dbReference type="EnsemblPlants" id="Pp3c1_33730V3.1"/>
    </source>
</evidence>
<reference evidence="4 6" key="2">
    <citation type="journal article" date="2018" name="Plant J.">
        <title>The Physcomitrella patens chromosome-scale assembly reveals moss genome structure and evolution.</title>
        <authorList>
            <person name="Lang D."/>
            <person name="Ullrich K.K."/>
            <person name="Murat F."/>
            <person name="Fuchs J."/>
            <person name="Jenkins J."/>
            <person name="Haas F.B."/>
            <person name="Piednoel M."/>
            <person name="Gundlach H."/>
            <person name="Van Bel M."/>
            <person name="Meyberg R."/>
            <person name="Vives C."/>
            <person name="Morata J."/>
            <person name="Symeonidi A."/>
            <person name="Hiss M."/>
            <person name="Muchero W."/>
            <person name="Kamisugi Y."/>
            <person name="Saleh O."/>
            <person name="Blanc G."/>
            <person name="Decker E.L."/>
            <person name="van Gessel N."/>
            <person name="Grimwood J."/>
            <person name="Hayes R.D."/>
            <person name="Graham S.W."/>
            <person name="Gunter L.E."/>
            <person name="McDaniel S.F."/>
            <person name="Hoernstein S.N.W."/>
            <person name="Larsson A."/>
            <person name="Li F.W."/>
            <person name="Perroud P.F."/>
            <person name="Phillips J."/>
            <person name="Ranjan P."/>
            <person name="Rokshar D.S."/>
            <person name="Rothfels C.J."/>
            <person name="Schneider L."/>
            <person name="Shu S."/>
            <person name="Stevenson D.W."/>
            <person name="Thummler F."/>
            <person name="Tillich M."/>
            <person name="Villarreal Aguilar J.C."/>
            <person name="Widiez T."/>
            <person name="Wong G.K."/>
            <person name="Wymore A."/>
            <person name="Zhang Y."/>
            <person name="Zimmer A.D."/>
            <person name="Quatrano R.S."/>
            <person name="Mayer K.F.X."/>
            <person name="Goodstein D."/>
            <person name="Casacuberta J.M."/>
            <person name="Vandepoele K."/>
            <person name="Reski R."/>
            <person name="Cuming A.C."/>
            <person name="Tuskan G.A."/>
            <person name="Maumus F."/>
            <person name="Salse J."/>
            <person name="Schmutz J."/>
            <person name="Rensing S.A."/>
        </authorList>
    </citation>
    <scope>NUCLEOTIDE SEQUENCE [LARGE SCALE GENOMIC DNA]</scope>
    <source>
        <strain evidence="5 6">cv. Gransden 2004</strain>
    </source>
</reference>
<gene>
    <name evidence="5" type="primary">LOC112282067</name>
    <name evidence="4" type="ORF">PHYPA_001567</name>
</gene>
<keyword evidence="6" id="KW-1185">Reference proteome</keyword>
<dbReference type="EnsemblPlants" id="Pp3c1_33730V3.1">
    <property type="protein sequence ID" value="Pp3c1_33730V3.1"/>
    <property type="gene ID" value="Pp3c1_33730"/>
</dbReference>
<keyword evidence="2" id="KW-1133">Transmembrane helix</keyword>
<name>A0A2K1LAT3_PHYPA</name>
<dbReference type="InterPro" id="IPR037699">
    <property type="entry name" value="At5g65660-like"/>
</dbReference>
<feature type="chain" id="PRO_5044576537" evidence="3">
    <location>
        <begin position="30"/>
        <end position="202"/>
    </location>
</feature>
<feature type="compositionally biased region" description="Polar residues" evidence="1">
    <location>
        <begin position="165"/>
        <end position="177"/>
    </location>
</feature>
<organism evidence="4">
    <name type="scientific">Physcomitrium patens</name>
    <name type="common">Spreading-leaved earth moss</name>
    <name type="synonym">Physcomitrella patens</name>
    <dbReference type="NCBI Taxonomy" id="3218"/>
    <lineage>
        <taxon>Eukaryota</taxon>
        <taxon>Viridiplantae</taxon>
        <taxon>Streptophyta</taxon>
        <taxon>Embryophyta</taxon>
        <taxon>Bryophyta</taxon>
        <taxon>Bryophytina</taxon>
        <taxon>Bryopsida</taxon>
        <taxon>Funariidae</taxon>
        <taxon>Funariales</taxon>
        <taxon>Funariaceae</taxon>
        <taxon>Physcomitrium</taxon>
    </lineage>
</organism>
<keyword evidence="2" id="KW-0812">Transmembrane</keyword>
<proteinExistence type="predicted"/>
<dbReference type="PaxDb" id="3218-PP1S28_362V6.1"/>
<evidence type="ECO:0000256" key="2">
    <source>
        <dbReference type="SAM" id="Phobius"/>
    </source>
</evidence>
<evidence type="ECO:0000313" key="4">
    <source>
        <dbReference type="EMBL" id="PNR63142.1"/>
    </source>
</evidence>
<dbReference type="EMBL" id="ABEU02000001">
    <property type="protein sequence ID" value="PNR63142.1"/>
    <property type="molecule type" value="Genomic_DNA"/>
</dbReference>
<sequence length="202" mass="22232">MWEMGRNFVIRYLSIFLLVGLEALSAMEAQMMSFQWESVYQEGRVLQGTHARPPLISPAPPKHSRTNVTLVTGIVVLMVMAVCAILCCCYQWEGQMRLQSQAHSTGHSELLDDTRSSSPPISFHHSVDAINTRDPPRAASISVIMPGDDIPRFVAWVVPRGSPIASTMPESRNQQQAPDPYSGKLAHTSVVPVHASVGVDRV</sequence>
<keyword evidence="3" id="KW-0732">Signal</keyword>
<evidence type="ECO:0000256" key="3">
    <source>
        <dbReference type="SAM" id="SignalP"/>
    </source>
</evidence>
<accession>A0A2K1LAT3</accession>
<evidence type="ECO:0000256" key="1">
    <source>
        <dbReference type="SAM" id="MobiDB-lite"/>
    </source>
</evidence>
<dbReference type="AlphaFoldDB" id="A0A2K1LAT3"/>
<protein>
    <submittedName>
        <fullName evidence="4 5">Uncharacterized protein</fullName>
    </submittedName>
</protein>
<dbReference type="OrthoDB" id="1936969at2759"/>
<dbReference type="PANTHER" id="PTHR34291:SF1">
    <property type="entry name" value="HYDROXYPROLINE-RICH GLYCOPROTEIN FAMILY PROTEIN"/>
    <property type="match status" value="1"/>
</dbReference>
<keyword evidence="2" id="KW-0472">Membrane</keyword>
<evidence type="ECO:0000313" key="6">
    <source>
        <dbReference type="Proteomes" id="UP000006727"/>
    </source>
</evidence>
<dbReference type="RefSeq" id="XP_024375022.1">
    <property type="nucleotide sequence ID" value="XM_024519254.2"/>
</dbReference>
<feature type="transmembrane region" description="Helical" evidence="2">
    <location>
        <begin position="68"/>
        <end position="90"/>
    </location>
</feature>
<reference evidence="4 6" key="1">
    <citation type="journal article" date="2008" name="Science">
        <title>The Physcomitrella genome reveals evolutionary insights into the conquest of land by plants.</title>
        <authorList>
            <person name="Rensing S."/>
            <person name="Lang D."/>
            <person name="Zimmer A."/>
            <person name="Terry A."/>
            <person name="Salamov A."/>
            <person name="Shapiro H."/>
            <person name="Nishiyama T."/>
            <person name="Perroud P.-F."/>
            <person name="Lindquist E."/>
            <person name="Kamisugi Y."/>
            <person name="Tanahashi T."/>
            <person name="Sakakibara K."/>
            <person name="Fujita T."/>
            <person name="Oishi K."/>
            <person name="Shin-I T."/>
            <person name="Kuroki Y."/>
            <person name="Toyoda A."/>
            <person name="Suzuki Y."/>
            <person name="Hashimoto A."/>
            <person name="Yamaguchi K."/>
            <person name="Sugano A."/>
            <person name="Kohara Y."/>
            <person name="Fujiyama A."/>
            <person name="Anterola A."/>
            <person name="Aoki S."/>
            <person name="Ashton N."/>
            <person name="Barbazuk W.B."/>
            <person name="Barker E."/>
            <person name="Bennetzen J."/>
            <person name="Bezanilla M."/>
            <person name="Blankenship R."/>
            <person name="Cho S.H."/>
            <person name="Dutcher S."/>
            <person name="Estelle M."/>
            <person name="Fawcett J.A."/>
            <person name="Gundlach H."/>
            <person name="Hanada K."/>
            <person name="Heyl A."/>
            <person name="Hicks K.A."/>
            <person name="Hugh J."/>
            <person name="Lohr M."/>
            <person name="Mayer K."/>
            <person name="Melkozernov A."/>
            <person name="Murata T."/>
            <person name="Nelson D."/>
            <person name="Pils B."/>
            <person name="Prigge M."/>
            <person name="Reiss B."/>
            <person name="Renner T."/>
            <person name="Rombauts S."/>
            <person name="Rushton P."/>
            <person name="Sanderfoot A."/>
            <person name="Schween G."/>
            <person name="Shiu S.-H."/>
            <person name="Stueber K."/>
            <person name="Theodoulou F.L."/>
            <person name="Tu H."/>
            <person name="Van de Peer Y."/>
            <person name="Verrier P.J."/>
            <person name="Waters E."/>
            <person name="Wood A."/>
            <person name="Yang L."/>
            <person name="Cove D."/>
            <person name="Cuming A."/>
            <person name="Hasebe M."/>
            <person name="Lucas S."/>
            <person name="Mishler D.B."/>
            <person name="Reski R."/>
            <person name="Grigoriev I."/>
            <person name="Quatrano R.S."/>
            <person name="Boore J.L."/>
        </authorList>
    </citation>
    <scope>NUCLEOTIDE SEQUENCE [LARGE SCALE GENOMIC DNA]</scope>
    <source>
        <strain evidence="5 6">cv. Gransden 2004</strain>
    </source>
</reference>
<feature type="region of interest" description="Disordered" evidence="1">
    <location>
        <begin position="165"/>
        <end position="186"/>
    </location>
</feature>